<proteinExistence type="predicted"/>
<evidence type="ECO:0000256" key="1">
    <source>
        <dbReference type="SAM" id="MobiDB-lite"/>
    </source>
</evidence>
<protein>
    <submittedName>
        <fullName evidence="2">Extra-large guanine nucleotide-binding protein 1</fullName>
    </submittedName>
</protein>
<sequence>MANNSDPFTYQFGPMTPAGSVMYNYNPPEDPSYTYHAPPAYNYSYSPPADPSTSTRAPPTNNYNPPEPSNAPNPAAMPAQAAPEPQERRHSSFSSSLKKLAKVAFFESISPGLSMAMAADTPAAPSQPQGAPTMGQQASYPGMTGGQGQVIVNGVTLGPADLQTLQSALGTVIPGNYWYDPISGAYGTVGGPCSGFLAAGPALGGGALAPDASGRTGTGVFINGREIHPLDVTGLQQMGATVMPGRWWVRADGSYGAEGSAAVMGNLRIQAGAAAYAYGGQAKTWGTSQGHYGGTDGQGFTYIGGPGWSYYSG</sequence>
<feature type="compositionally biased region" description="Low complexity" evidence="1">
    <location>
        <begin position="72"/>
        <end position="84"/>
    </location>
</feature>
<dbReference type="EMBL" id="MU855380">
    <property type="protein sequence ID" value="KAK3904860.1"/>
    <property type="molecule type" value="Genomic_DNA"/>
</dbReference>
<gene>
    <name evidence="2" type="ORF">C8A05DRAFT_31332</name>
</gene>
<keyword evidence="3" id="KW-1185">Reference proteome</keyword>
<dbReference type="Proteomes" id="UP001303889">
    <property type="component" value="Unassembled WGS sequence"/>
</dbReference>
<accession>A0AAN6MQU6</accession>
<reference evidence="2" key="1">
    <citation type="journal article" date="2023" name="Mol. Phylogenet. Evol.">
        <title>Genome-scale phylogeny and comparative genomics of the fungal order Sordariales.</title>
        <authorList>
            <person name="Hensen N."/>
            <person name="Bonometti L."/>
            <person name="Westerberg I."/>
            <person name="Brannstrom I.O."/>
            <person name="Guillou S."/>
            <person name="Cros-Aarteil S."/>
            <person name="Calhoun S."/>
            <person name="Haridas S."/>
            <person name="Kuo A."/>
            <person name="Mondo S."/>
            <person name="Pangilinan J."/>
            <person name="Riley R."/>
            <person name="LaButti K."/>
            <person name="Andreopoulos B."/>
            <person name="Lipzen A."/>
            <person name="Chen C."/>
            <person name="Yan M."/>
            <person name="Daum C."/>
            <person name="Ng V."/>
            <person name="Clum A."/>
            <person name="Steindorff A."/>
            <person name="Ohm R.A."/>
            <person name="Martin F."/>
            <person name="Silar P."/>
            <person name="Natvig D.O."/>
            <person name="Lalanne C."/>
            <person name="Gautier V."/>
            <person name="Ament-Velasquez S.L."/>
            <person name="Kruys A."/>
            <person name="Hutchinson M.I."/>
            <person name="Powell A.J."/>
            <person name="Barry K."/>
            <person name="Miller A.N."/>
            <person name="Grigoriev I.V."/>
            <person name="Debuchy R."/>
            <person name="Gladieux P."/>
            <person name="Hiltunen Thoren M."/>
            <person name="Johannesson H."/>
        </authorList>
    </citation>
    <scope>NUCLEOTIDE SEQUENCE</scope>
    <source>
        <strain evidence="2">CBS 103.79</strain>
    </source>
</reference>
<reference evidence="2" key="2">
    <citation type="submission" date="2023-05" db="EMBL/GenBank/DDBJ databases">
        <authorList>
            <consortium name="Lawrence Berkeley National Laboratory"/>
            <person name="Steindorff A."/>
            <person name="Hensen N."/>
            <person name="Bonometti L."/>
            <person name="Westerberg I."/>
            <person name="Brannstrom I.O."/>
            <person name="Guillou S."/>
            <person name="Cros-Aarteil S."/>
            <person name="Calhoun S."/>
            <person name="Haridas S."/>
            <person name="Kuo A."/>
            <person name="Mondo S."/>
            <person name="Pangilinan J."/>
            <person name="Riley R."/>
            <person name="Labutti K."/>
            <person name="Andreopoulos B."/>
            <person name="Lipzen A."/>
            <person name="Chen C."/>
            <person name="Yanf M."/>
            <person name="Daum C."/>
            <person name="Ng V."/>
            <person name="Clum A."/>
            <person name="Ohm R."/>
            <person name="Martin F."/>
            <person name="Silar P."/>
            <person name="Natvig D."/>
            <person name="Lalanne C."/>
            <person name="Gautier V."/>
            <person name="Ament-Velasquez S.L."/>
            <person name="Kruys A."/>
            <person name="Hutchinson M.I."/>
            <person name="Powell A.J."/>
            <person name="Barry K."/>
            <person name="Miller A.N."/>
            <person name="Grigoriev I.V."/>
            <person name="Debuchy R."/>
            <person name="Gladieux P."/>
            <person name="Thoren M.H."/>
            <person name="Johannesson H."/>
        </authorList>
    </citation>
    <scope>NUCLEOTIDE SEQUENCE</scope>
    <source>
        <strain evidence="2">CBS 103.79</strain>
    </source>
</reference>
<organism evidence="2 3">
    <name type="scientific">Staphylotrichum tortipilum</name>
    <dbReference type="NCBI Taxonomy" id="2831512"/>
    <lineage>
        <taxon>Eukaryota</taxon>
        <taxon>Fungi</taxon>
        <taxon>Dikarya</taxon>
        <taxon>Ascomycota</taxon>
        <taxon>Pezizomycotina</taxon>
        <taxon>Sordariomycetes</taxon>
        <taxon>Sordariomycetidae</taxon>
        <taxon>Sordariales</taxon>
        <taxon>Chaetomiaceae</taxon>
        <taxon>Staphylotrichum</taxon>
    </lineage>
</organism>
<evidence type="ECO:0000313" key="3">
    <source>
        <dbReference type="Proteomes" id="UP001303889"/>
    </source>
</evidence>
<evidence type="ECO:0000313" key="2">
    <source>
        <dbReference type="EMBL" id="KAK3904860.1"/>
    </source>
</evidence>
<name>A0AAN6MQU6_9PEZI</name>
<feature type="compositionally biased region" description="Low complexity" evidence="1">
    <location>
        <begin position="37"/>
        <end position="47"/>
    </location>
</feature>
<feature type="region of interest" description="Disordered" evidence="1">
    <location>
        <begin position="1"/>
        <end position="94"/>
    </location>
</feature>
<comment type="caution">
    <text evidence="2">The sequence shown here is derived from an EMBL/GenBank/DDBJ whole genome shotgun (WGS) entry which is preliminary data.</text>
</comment>
<dbReference type="AlphaFoldDB" id="A0AAN6MQU6"/>